<dbReference type="Pfam" id="PF03473">
    <property type="entry name" value="MOSC"/>
    <property type="match status" value="1"/>
</dbReference>
<dbReference type="Gene3D" id="2.40.33.20">
    <property type="entry name" value="PK beta-barrel domain-like"/>
    <property type="match status" value="1"/>
</dbReference>
<dbReference type="GO" id="GO:0003824">
    <property type="term" value="F:catalytic activity"/>
    <property type="evidence" value="ECO:0007669"/>
    <property type="project" value="InterPro"/>
</dbReference>
<evidence type="ECO:0000313" key="3">
    <source>
        <dbReference type="Proteomes" id="UP000002221"/>
    </source>
</evidence>
<dbReference type="OrthoDB" id="1550913at2"/>
<dbReference type="KEGG" id="rmr:Rmar_1370"/>
<dbReference type="EMBL" id="CP001807">
    <property type="protein sequence ID" value="ACY48259.1"/>
    <property type="molecule type" value="Genomic_DNA"/>
</dbReference>
<feature type="domain" description="MOSC" evidence="1">
    <location>
        <begin position="36"/>
        <end position="161"/>
    </location>
</feature>
<dbReference type="PANTHER" id="PTHR30212:SF2">
    <property type="entry name" value="PROTEIN YIIM"/>
    <property type="match status" value="1"/>
</dbReference>
<sequence length="161" mass="17652">MDDARLAAYLQALEALRFDPIGRVVYLVESPEPGVHLLRAELPLEEGVGCPGDHARRHTPGREVSAMSLEVLRVLRVRPEVPGDNLILEGIDLRALRPGDRLLVGEVVLERSDRPHQPCGTFRARTSPEAFEAVAQTGLRGALFTVRRGGVVQVGDPVRKL</sequence>
<dbReference type="InterPro" id="IPR052353">
    <property type="entry name" value="Benzoxazolinone_Detox_Enz"/>
</dbReference>
<keyword evidence="3" id="KW-1185">Reference proteome</keyword>
<dbReference type="SUPFAM" id="SSF50800">
    <property type="entry name" value="PK beta-barrel domain-like"/>
    <property type="match status" value="1"/>
</dbReference>
<proteinExistence type="predicted"/>
<evidence type="ECO:0000313" key="2">
    <source>
        <dbReference type="EMBL" id="ACY48259.1"/>
    </source>
</evidence>
<dbReference type="PROSITE" id="PS51340">
    <property type="entry name" value="MOSC"/>
    <property type="match status" value="1"/>
</dbReference>
<dbReference type="eggNOG" id="COG2258">
    <property type="taxonomic scope" value="Bacteria"/>
</dbReference>
<dbReference type="Proteomes" id="UP000002221">
    <property type="component" value="Chromosome"/>
</dbReference>
<protein>
    <submittedName>
        <fullName evidence="2">MOSC domain protein</fullName>
    </submittedName>
</protein>
<organism evidence="2 3">
    <name type="scientific">Rhodothermus marinus (strain ATCC 43812 / DSM 4252 / R-10)</name>
    <name type="common">Rhodothermus obamensis</name>
    <dbReference type="NCBI Taxonomy" id="518766"/>
    <lineage>
        <taxon>Bacteria</taxon>
        <taxon>Pseudomonadati</taxon>
        <taxon>Rhodothermota</taxon>
        <taxon>Rhodothermia</taxon>
        <taxon>Rhodothermales</taxon>
        <taxon>Rhodothermaceae</taxon>
        <taxon>Rhodothermus</taxon>
    </lineage>
</organism>
<name>D0MIF1_RHOM4</name>
<dbReference type="InterPro" id="IPR011037">
    <property type="entry name" value="Pyrv_Knase-like_insert_dom_sf"/>
</dbReference>
<dbReference type="InterPro" id="IPR005302">
    <property type="entry name" value="MoCF_Sase_C"/>
</dbReference>
<gene>
    <name evidence="2" type="ordered locus">Rmar_1370</name>
</gene>
<dbReference type="PANTHER" id="PTHR30212">
    <property type="entry name" value="PROTEIN YIIM"/>
    <property type="match status" value="1"/>
</dbReference>
<accession>D0MIF1</accession>
<evidence type="ECO:0000259" key="1">
    <source>
        <dbReference type="PROSITE" id="PS51340"/>
    </source>
</evidence>
<dbReference type="GO" id="GO:0030151">
    <property type="term" value="F:molybdenum ion binding"/>
    <property type="evidence" value="ECO:0007669"/>
    <property type="project" value="InterPro"/>
</dbReference>
<dbReference type="HOGENOM" id="CLU_1642389_0_0_10"/>
<dbReference type="STRING" id="518766.Rmar_1370"/>
<reference evidence="2 3" key="1">
    <citation type="journal article" date="2009" name="Stand. Genomic Sci.">
        <title>Complete genome sequence of Rhodothermus marinus type strain (R-10).</title>
        <authorList>
            <person name="Nolan M."/>
            <person name="Tindall B.J."/>
            <person name="Pomrenke H."/>
            <person name="Lapidus A."/>
            <person name="Copeland A."/>
            <person name="Glavina Del Rio T."/>
            <person name="Lucas S."/>
            <person name="Chen F."/>
            <person name="Tice H."/>
            <person name="Cheng J.F."/>
            <person name="Saunders E."/>
            <person name="Han C."/>
            <person name="Bruce D."/>
            <person name="Goodwin L."/>
            <person name="Chain P."/>
            <person name="Pitluck S."/>
            <person name="Ovchinikova G."/>
            <person name="Pati A."/>
            <person name="Ivanova N."/>
            <person name="Mavromatis K."/>
            <person name="Chen A."/>
            <person name="Palaniappan K."/>
            <person name="Land M."/>
            <person name="Hauser L."/>
            <person name="Chang Y.J."/>
            <person name="Jeffries C.D."/>
            <person name="Brettin T."/>
            <person name="Goker M."/>
            <person name="Bristow J."/>
            <person name="Eisen J.A."/>
            <person name="Markowitz V."/>
            <person name="Hugenholtz P."/>
            <person name="Kyrpides N.C."/>
            <person name="Klenk H.P."/>
            <person name="Detter J.C."/>
        </authorList>
    </citation>
    <scope>NUCLEOTIDE SEQUENCE [LARGE SCALE GENOMIC DNA]</scope>
    <source>
        <strain evidence="3">ATCC 43812 / DSM 4252 / R-10</strain>
    </source>
</reference>
<dbReference type="AlphaFoldDB" id="D0MIF1"/>
<dbReference type="RefSeq" id="WP_012843870.1">
    <property type="nucleotide sequence ID" value="NC_013501.1"/>
</dbReference>
<dbReference type="GO" id="GO:0030170">
    <property type="term" value="F:pyridoxal phosphate binding"/>
    <property type="evidence" value="ECO:0007669"/>
    <property type="project" value="InterPro"/>
</dbReference>